<sequence>MVARLDELTSPLHLDVEGAGRVGRSPVELNLLTRTVHGVGSGQVEAFIVVQRDFIATARGISARVVTGTAVVIVQDLQHFLPPVSTAHVPLVVVAGCLVDLNAHVVVQFRNYSIGDATTINAAVICLTLGCGTEVVREAHILVYTLEEETANGHTEPHHHKNECRDIVKTPVPYVAVVAVLEVGEVLVPRRPGLLWCILGGFLGKTVALSVVNGIHCSRHKIRLNTFPSALKVKRTEWERIRGEKKYEFWKKGY</sequence>
<proteinExistence type="predicted"/>
<evidence type="ECO:0000313" key="2">
    <source>
        <dbReference type="Proteomes" id="UP000515908"/>
    </source>
</evidence>
<dbReference type="EMBL" id="LR877148">
    <property type="protein sequence ID" value="CAD2215061.1"/>
    <property type="molecule type" value="Genomic_DNA"/>
</dbReference>
<dbReference type="AlphaFoldDB" id="A0A7G2C7Q3"/>
<protein>
    <submittedName>
        <fullName evidence="1">Uncharacterized protein</fullName>
    </submittedName>
</protein>
<gene>
    <name evidence="1" type="ORF">ADEAN_000251400</name>
</gene>
<reference evidence="1 2" key="1">
    <citation type="submission" date="2020-08" db="EMBL/GenBank/DDBJ databases">
        <authorList>
            <person name="Newling K."/>
            <person name="Davey J."/>
            <person name="Forrester S."/>
        </authorList>
    </citation>
    <scope>NUCLEOTIDE SEQUENCE [LARGE SCALE GENOMIC DNA]</scope>
    <source>
        <strain evidence="2">Crithidia deanei Carvalho (ATCC PRA-265)</strain>
    </source>
</reference>
<organism evidence="1 2">
    <name type="scientific">Angomonas deanei</name>
    <dbReference type="NCBI Taxonomy" id="59799"/>
    <lineage>
        <taxon>Eukaryota</taxon>
        <taxon>Discoba</taxon>
        <taxon>Euglenozoa</taxon>
        <taxon>Kinetoplastea</taxon>
        <taxon>Metakinetoplastina</taxon>
        <taxon>Trypanosomatida</taxon>
        <taxon>Trypanosomatidae</taxon>
        <taxon>Strigomonadinae</taxon>
        <taxon>Angomonas</taxon>
    </lineage>
</organism>
<dbReference type="Proteomes" id="UP000515908">
    <property type="component" value="Chromosome 04"/>
</dbReference>
<keyword evidence="2" id="KW-1185">Reference proteome</keyword>
<accession>A0A7G2C7Q3</accession>
<dbReference type="VEuPathDB" id="TriTrypDB:ADEAN_000251400"/>
<evidence type="ECO:0000313" key="1">
    <source>
        <dbReference type="EMBL" id="CAD2215061.1"/>
    </source>
</evidence>
<name>A0A7G2C7Q3_9TRYP</name>